<evidence type="ECO:0000256" key="2">
    <source>
        <dbReference type="ARBA" id="ARBA00006434"/>
    </source>
</evidence>
<feature type="transmembrane region" description="Helical" evidence="14">
    <location>
        <begin position="278"/>
        <end position="299"/>
    </location>
</feature>
<dbReference type="InterPro" id="IPR050277">
    <property type="entry name" value="Sodium:Solute_Symporter"/>
</dbReference>
<dbReference type="GO" id="GO:0005886">
    <property type="term" value="C:plasma membrane"/>
    <property type="evidence" value="ECO:0007669"/>
    <property type="project" value="UniProtKB-SubCell"/>
</dbReference>
<keyword evidence="4" id="KW-1003">Cell membrane</keyword>
<evidence type="ECO:0000256" key="5">
    <source>
        <dbReference type="ARBA" id="ARBA00022692"/>
    </source>
</evidence>
<keyword evidence="9" id="KW-0406">Ion transport</keyword>
<dbReference type="PANTHER" id="PTHR48086:SF3">
    <property type="entry name" value="SODIUM_PROLINE SYMPORTER"/>
    <property type="match status" value="1"/>
</dbReference>
<evidence type="ECO:0000256" key="7">
    <source>
        <dbReference type="ARBA" id="ARBA00022989"/>
    </source>
</evidence>
<keyword evidence="3" id="KW-0813">Transport</keyword>
<feature type="transmembrane region" description="Helical" evidence="14">
    <location>
        <begin position="129"/>
        <end position="155"/>
    </location>
</feature>
<comment type="subcellular location">
    <subcellularLocation>
        <location evidence="1">Cell membrane</location>
        <topology evidence="1">Multi-pass membrane protein</topology>
    </subcellularLocation>
</comment>
<evidence type="ECO:0000256" key="13">
    <source>
        <dbReference type="RuleBase" id="RU362091"/>
    </source>
</evidence>
<evidence type="ECO:0000313" key="15">
    <source>
        <dbReference type="EMBL" id="OPA81790.1"/>
    </source>
</evidence>
<keyword evidence="6" id="KW-0769">Symport</keyword>
<feature type="transmembrane region" description="Helical" evidence="14">
    <location>
        <begin position="12"/>
        <end position="34"/>
    </location>
</feature>
<accession>A0AAX0LBK8</accession>
<feature type="transmembrane region" description="Helical" evidence="14">
    <location>
        <begin position="363"/>
        <end position="383"/>
    </location>
</feature>
<comment type="caution">
    <text evidence="15">The sequence shown here is derived from an EMBL/GenBank/DDBJ whole genome shotgun (WGS) entry which is preliminary data.</text>
</comment>
<name>A0AAX0LBK8_9BACT</name>
<dbReference type="Gene3D" id="1.20.1730.10">
    <property type="entry name" value="Sodium/glucose cotransporter"/>
    <property type="match status" value="1"/>
</dbReference>
<dbReference type="PROSITE" id="PS50283">
    <property type="entry name" value="NA_SOLUT_SYMP_3"/>
    <property type="match status" value="1"/>
</dbReference>
<dbReference type="GO" id="GO:0006814">
    <property type="term" value="P:sodium ion transport"/>
    <property type="evidence" value="ECO:0007669"/>
    <property type="project" value="UniProtKB-KW"/>
</dbReference>
<reference evidence="15 16" key="1">
    <citation type="submission" date="2016-08" db="EMBL/GenBank/DDBJ databases">
        <title>Campylobacter species from sea mammals.</title>
        <authorList>
            <person name="Gilbert M.J."/>
            <person name="Byrne B.A."/>
            <person name="Zomer A.L."/>
            <person name="Wagenaar J.A."/>
        </authorList>
    </citation>
    <scope>NUCLEOTIDE SEQUENCE [LARGE SCALE GENOMIC DNA]</scope>
    <source>
        <strain evidence="15 16">1105248</strain>
    </source>
</reference>
<keyword evidence="7 14" id="KW-1133">Transmembrane helix</keyword>
<dbReference type="InterPro" id="IPR001734">
    <property type="entry name" value="Na/solute_symporter"/>
</dbReference>
<feature type="transmembrane region" description="Helical" evidence="14">
    <location>
        <begin position="187"/>
        <end position="209"/>
    </location>
</feature>
<evidence type="ECO:0000256" key="10">
    <source>
        <dbReference type="ARBA" id="ARBA00023136"/>
    </source>
</evidence>
<comment type="similarity">
    <text evidence="2 13">Belongs to the sodium:solute symporter (SSF) (TC 2.A.21) family.</text>
</comment>
<keyword evidence="8" id="KW-0915">Sodium</keyword>
<evidence type="ECO:0000256" key="11">
    <source>
        <dbReference type="ARBA" id="ARBA00023201"/>
    </source>
</evidence>
<sequence length="491" mass="53925">MFYKYQFEGVLLSTLQTISLAGLIIYFAVLLFIVAKEKKNSSTIDYFFAGRSLPFWALSITFIASWWGAGSALSTADLAYSDGLGAFWYYGVPVLISTFLMIVGSKAIRRVEYLTQGEMMEARYSKSTSKFLSVMILIFMTFTAASQMVGIGNFFGTYLGIQYETAVIIGTVIVLMYSTFGGFRGVVLTDIIQFVLLSVSAIAVFVVAISNTGGFLDIANTAKSLGKDNYMSISDGASKYMMYVITFGCAWMIQANVWQRISATKSDKDAYKMTVMSFFAYIPLYLIVVFTGMAGIVLFDKLPEGGVVTAIVTEYMSPILGAIVFVGISAAIMSTMDSLINTGAMTLTMDLAKKDKSEKEKLAFSRIATFIVTIVALVISLRIKSILEISWIASDIITTGVFIPLVFGFIYRKGNSKAAIASMGFGLVYCLYNLARSFEPSMPAFWEPNSTAQVIIGVSSSAIIYFVVSVLTKPEYEKADQFIKMANIFKK</sequence>
<evidence type="ECO:0000313" key="16">
    <source>
        <dbReference type="Proteomes" id="UP000189728"/>
    </source>
</evidence>
<keyword evidence="5 14" id="KW-0812">Transmembrane</keyword>
<feature type="transmembrane region" description="Helical" evidence="14">
    <location>
        <begin position="87"/>
        <end position="108"/>
    </location>
</feature>
<evidence type="ECO:0000256" key="12">
    <source>
        <dbReference type="ARBA" id="ARBA00033708"/>
    </source>
</evidence>
<evidence type="ECO:0000256" key="14">
    <source>
        <dbReference type="SAM" id="Phobius"/>
    </source>
</evidence>
<feature type="transmembrane region" description="Helical" evidence="14">
    <location>
        <begin position="389"/>
        <end position="411"/>
    </location>
</feature>
<dbReference type="GO" id="GO:0015293">
    <property type="term" value="F:symporter activity"/>
    <property type="evidence" value="ECO:0007669"/>
    <property type="project" value="UniProtKB-KW"/>
</dbReference>
<feature type="transmembrane region" description="Helical" evidence="14">
    <location>
        <begin position="455"/>
        <end position="472"/>
    </location>
</feature>
<dbReference type="InterPro" id="IPR038377">
    <property type="entry name" value="Na/Glc_symporter_sf"/>
</dbReference>
<dbReference type="AlphaFoldDB" id="A0AAX0LBK8"/>
<evidence type="ECO:0000256" key="1">
    <source>
        <dbReference type="ARBA" id="ARBA00004651"/>
    </source>
</evidence>
<protein>
    <recommendedName>
        <fullName evidence="17">Na+/solute symporter</fullName>
    </recommendedName>
</protein>
<keyword evidence="10 14" id="KW-0472">Membrane</keyword>
<dbReference type="Pfam" id="PF00474">
    <property type="entry name" value="SSF"/>
    <property type="match status" value="1"/>
</dbReference>
<evidence type="ECO:0000256" key="6">
    <source>
        <dbReference type="ARBA" id="ARBA00022847"/>
    </source>
</evidence>
<dbReference type="CDD" id="cd10322">
    <property type="entry name" value="SLC5sbd"/>
    <property type="match status" value="1"/>
</dbReference>
<proteinExistence type="inferred from homology"/>
<gene>
    <name evidence="15" type="ORF">BFG04_01225</name>
</gene>
<dbReference type="Proteomes" id="UP000189728">
    <property type="component" value="Unassembled WGS sequence"/>
</dbReference>
<feature type="transmembrane region" description="Helical" evidence="14">
    <location>
        <begin position="46"/>
        <end position="67"/>
    </location>
</feature>
<evidence type="ECO:0000256" key="4">
    <source>
        <dbReference type="ARBA" id="ARBA00022475"/>
    </source>
</evidence>
<evidence type="ECO:0000256" key="8">
    <source>
        <dbReference type="ARBA" id="ARBA00023053"/>
    </source>
</evidence>
<feature type="transmembrane region" description="Helical" evidence="14">
    <location>
        <begin position="161"/>
        <end position="180"/>
    </location>
</feature>
<feature type="transmembrane region" description="Helical" evidence="14">
    <location>
        <begin position="240"/>
        <end position="258"/>
    </location>
</feature>
<evidence type="ECO:0000256" key="9">
    <source>
        <dbReference type="ARBA" id="ARBA00023065"/>
    </source>
</evidence>
<keyword evidence="11" id="KW-0739">Sodium transport</keyword>
<organism evidence="15 16">
    <name type="scientific">Campylobacter pinnipediorum subsp. pinnipediorum</name>
    <dbReference type="NCBI Taxonomy" id="1660067"/>
    <lineage>
        <taxon>Bacteria</taxon>
        <taxon>Pseudomonadati</taxon>
        <taxon>Campylobacterota</taxon>
        <taxon>Epsilonproteobacteria</taxon>
        <taxon>Campylobacterales</taxon>
        <taxon>Campylobacteraceae</taxon>
        <taxon>Campylobacter</taxon>
    </lineage>
</organism>
<evidence type="ECO:0008006" key="17">
    <source>
        <dbReference type="Google" id="ProtNLM"/>
    </source>
</evidence>
<dbReference type="EMBL" id="MCRK01000012">
    <property type="protein sequence ID" value="OPA81790.1"/>
    <property type="molecule type" value="Genomic_DNA"/>
</dbReference>
<feature type="transmembrane region" description="Helical" evidence="14">
    <location>
        <begin position="418"/>
        <end position="435"/>
    </location>
</feature>
<evidence type="ECO:0000256" key="3">
    <source>
        <dbReference type="ARBA" id="ARBA00022448"/>
    </source>
</evidence>
<feature type="transmembrane region" description="Helical" evidence="14">
    <location>
        <begin position="319"/>
        <end position="342"/>
    </location>
</feature>
<dbReference type="PANTHER" id="PTHR48086">
    <property type="entry name" value="SODIUM/PROLINE SYMPORTER-RELATED"/>
    <property type="match status" value="1"/>
</dbReference>
<comment type="catalytic activity">
    <reaction evidence="12">
        <text>L-proline(in) + Na(+)(in) = L-proline(out) + Na(+)(out)</text>
        <dbReference type="Rhea" id="RHEA:28967"/>
        <dbReference type="ChEBI" id="CHEBI:29101"/>
        <dbReference type="ChEBI" id="CHEBI:60039"/>
    </reaction>
</comment>